<feature type="compositionally biased region" description="Basic and acidic residues" evidence="1">
    <location>
        <begin position="163"/>
        <end position="172"/>
    </location>
</feature>
<evidence type="ECO:0000313" key="2">
    <source>
        <dbReference type="EMBL" id="EGW11288.1"/>
    </source>
</evidence>
<proteinExistence type="predicted"/>
<feature type="compositionally biased region" description="Basic residues" evidence="1">
    <location>
        <begin position="296"/>
        <end position="306"/>
    </location>
</feature>
<dbReference type="Proteomes" id="UP000001075">
    <property type="component" value="Unassembled WGS sequence"/>
</dbReference>
<dbReference type="PaxDb" id="10029-XP_007649866.1"/>
<dbReference type="EMBL" id="KE683844">
    <property type="protein sequence ID" value="ERE65539.1"/>
    <property type="molecule type" value="Genomic_DNA"/>
</dbReference>
<feature type="compositionally biased region" description="Low complexity" evidence="1">
    <location>
        <begin position="383"/>
        <end position="395"/>
    </location>
</feature>
<organism evidence="2 4">
    <name type="scientific">Cricetulus griseus</name>
    <name type="common">Chinese hamster</name>
    <name type="synonym">Cricetulus barabensis griseus</name>
    <dbReference type="NCBI Taxonomy" id="10029"/>
    <lineage>
        <taxon>Eukaryota</taxon>
        <taxon>Metazoa</taxon>
        <taxon>Chordata</taxon>
        <taxon>Craniata</taxon>
        <taxon>Vertebrata</taxon>
        <taxon>Euteleostomi</taxon>
        <taxon>Mammalia</taxon>
        <taxon>Eutheria</taxon>
        <taxon>Euarchontoglires</taxon>
        <taxon>Glires</taxon>
        <taxon>Rodentia</taxon>
        <taxon>Myomorpha</taxon>
        <taxon>Muroidea</taxon>
        <taxon>Cricetidae</taxon>
        <taxon>Cricetinae</taxon>
        <taxon>Cricetulus</taxon>
    </lineage>
</organism>
<dbReference type="InterPro" id="IPR052882">
    <property type="entry name" value="EZH_Inhibitor"/>
</dbReference>
<dbReference type="Proteomes" id="UP000030759">
    <property type="component" value="Unassembled WGS sequence"/>
</dbReference>
<evidence type="ECO:0000313" key="5">
    <source>
        <dbReference type="Proteomes" id="UP000030759"/>
    </source>
</evidence>
<protein>
    <submittedName>
        <fullName evidence="2">Uncharacterized protein</fullName>
    </submittedName>
</protein>
<dbReference type="PANTHER" id="PTHR22467">
    <property type="entry name" value="EZH INHIBITORY PROTEIN-RELATED"/>
    <property type="match status" value="1"/>
</dbReference>
<evidence type="ECO:0000256" key="1">
    <source>
        <dbReference type="SAM" id="MobiDB-lite"/>
    </source>
</evidence>
<dbReference type="EMBL" id="JH001457">
    <property type="protein sequence ID" value="EGW11288.1"/>
    <property type="molecule type" value="Genomic_DNA"/>
</dbReference>
<feature type="compositionally biased region" description="Basic and acidic residues" evidence="1">
    <location>
        <begin position="25"/>
        <end position="35"/>
    </location>
</feature>
<reference evidence="3" key="4">
    <citation type="submission" date="2013-03" db="EMBL/GenBank/DDBJ databases">
        <title>Chinese hamster genome sequenced from sorted chromosomes.</title>
        <authorList>
            <person name="Brinkrolf K."/>
            <person name="Rupp O."/>
            <person name="Laux H."/>
            <person name="Kollin F."/>
            <person name="Ernst W."/>
            <person name="Linke B."/>
            <person name="Kofler R."/>
            <person name="Romand S."/>
            <person name="Hesse F."/>
            <person name="Budach W.E."/>
            <person name="Galosy S."/>
            <person name="Muller D."/>
            <person name="Noll T."/>
            <person name="Wienberg J."/>
            <person name="Jostock T."/>
            <person name="Leonard M."/>
            <person name="Grillari J."/>
            <person name="Tauch A."/>
            <person name="Goesmann A."/>
            <person name="Helk B."/>
            <person name="Mott J.E."/>
            <person name="Puehler A."/>
            <person name="Borth N."/>
        </authorList>
    </citation>
    <scope>NUCLEOTIDE SEQUENCE</scope>
    <source>
        <strain evidence="3">17A/GY</strain>
    </source>
</reference>
<feature type="region of interest" description="Disordered" evidence="1">
    <location>
        <begin position="66"/>
        <end position="422"/>
    </location>
</feature>
<feature type="region of interest" description="Disordered" evidence="1">
    <location>
        <begin position="1"/>
        <end position="48"/>
    </location>
</feature>
<reference evidence="2" key="2">
    <citation type="submission" date="2011-08" db="EMBL/GenBank/DDBJ databases">
        <title>The genomic sequence of the Chinese hamster ovary CHO-K1 cell line.</title>
        <authorList>
            <person name="Xu X."/>
            <person name="Nagarajan H."/>
            <person name="Lewis N.E."/>
            <person name="Pan S."/>
            <person name="Cai Z."/>
            <person name="Liu X."/>
            <person name="Chen W."/>
            <person name="Xie M."/>
            <person name="Wang W."/>
            <person name="Hammond S."/>
            <person name="Andersen M.R."/>
            <person name="Neff N."/>
            <person name="Passarelli B."/>
            <person name="Koh W."/>
            <person name="Fan C.H."/>
            <person name="Wang J."/>
            <person name="Gui Y."/>
            <person name="Lee K.H."/>
            <person name="Betenbaugh M.J."/>
            <person name="Quake S.R."/>
            <person name="Famili I."/>
            <person name="Palsson B.O."/>
            <person name="Wang J."/>
        </authorList>
    </citation>
    <scope>NUCLEOTIDE SEQUENCE</scope>
</reference>
<gene>
    <name evidence="3" type="ORF">H671_xg20150</name>
    <name evidence="2" type="ORF">I79_019592</name>
</gene>
<name>G3I7U3_CRIGR</name>
<dbReference type="STRING" id="10029.G3I7U3"/>
<reference evidence="5" key="3">
    <citation type="journal article" date="2013" name="Nat. Biotechnol.">
        <title>Chinese hamster genome sequenced from sorted chromosomes.</title>
        <authorList>
            <person name="Brinkrolf K."/>
            <person name="Rupp O."/>
            <person name="Laux H."/>
            <person name="Kollin F."/>
            <person name="Ernst W."/>
            <person name="Linke B."/>
            <person name="Kofler R."/>
            <person name="Romand S."/>
            <person name="Hesse F."/>
            <person name="Budach W.E."/>
            <person name="Galosy S."/>
            <person name="Muller D."/>
            <person name="Noll T."/>
            <person name="Wienberg J."/>
            <person name="Jostock T."/>
            <person name="Leonard M."/>
            <person name="Grillari J."/>
            <person name="Tauch A."/>
            <person name="Goesmann A."/>
            <person name="Helk B."/>
            <person name="Mott J.E."/>
            <person name="Puhler A."/>
            <person name="Borth N."/>
        </authorList>
    </citation>
    <scope>NUCLEOTIDE SEQUENCE [LARGE SCALE GENOMIC DNA]</scope>
    <source>
        <strain evidence="5">17A/GY</strain>
    </source>
</reference>
<feature type="compositionally biased region" description="Polar residues" evidence="1">
    <location>
        <begin position="145"/>
        <end position="155"/>
    </location>
</feature>
<sequence length="422" mass="44964">MANYLPLEKQKKHRKEQKGVVLGDMKTRNTSESRGYDPVARSGASGKDNALQNLEAEMVASGAISGAGKNVGTFCVPENRSRGPGSPNTELGRVRPWTRSQGEVGQPSKGATSSSGNPAQMESSGSRKQPNRYLATKCPVGPQLLETTESPSASQPPYYLRSRRSEPSRESQKFLGPSVSTATMSHHVSTPASKVSSQVVLPLSGLHRSAPESSSDGSSYTTPAGQDLQQQGTLQVPPDLGLGYRESEFNLDPEGDVLHPGATASGHRSSALEVSPSACHTGAATQRQDHGESRPGSHRHRSPARRVKSDSGLGGLTRENPKRPLKATASSPPRRPVRMRASSPSPPGRLYPFPGQYNEGFRSSSPRSSPVSTLHSPIRSHDQSSSLLSGISDTSPKALWRAMSPDLCNLESSTSGESEEEK</sequence>
<feature type="compositionally biased region" description="Low complexity" evidence="1">
    <location>
        <begin position="362"/>
        <end position="372"/>
    </location>
</feature>
<feature type="compositionally biased region" description="Polar residues" evidence="1">
    <location>
        <begin position="178"/>
        <end position="199"/>
    </location>
</feature>
<feature type="compositionally biased region" description="Polar residues" evidence="1">
    <location>
        <begin position="211"/>
        <end position="234"/>
    </location>
</feature>
<feature type="compositionally biased region" description="Polar residues" evidence="1">
    <location>
        <begin position="98"/>
        <end position="128"/>
    </location>
</feature>
<dbReference type="AlphaFoldDB" id="G3I7U3"/>
<dbReference type="PANTHER" id="PTHR22467:SF1">
    <property type="entry name" value="EZH INHIBITORY PROTEIN"/>
    <property type="match status" value="1"/>
</dbReference>
<evidence type="ECO:0000313" key="4">
    <source>
        <dbReference type="Proteomes" id="UP000001075"/>
    </source>
</evidence>
<evidence type="ECO:0000313" key="3">
    <source>
        <dbReference type="EMBL" id="ERE65539.1"/>
    </source>
</evidence>
<accession>G3I7U3</accession>
<dbReference type="GO" id="GO:0005634">
    <property type="term" value="C:nucleus"/>
    <property type="evidence" value="ECO:0007669"/>
    <property type="project" value="TreeGrafter"/>
</dbReference>
<reference evidence="4" key="1">
    <citation type="journal article" date="2011" name="Nat. Biotechnol.">
        <title>The genomic sequence of the Chinese hamster ovary (CHO)-K1 cell line.</title>
        <authorList>
            <person name="Xu X."/>
            <person name="Nagarajan H."/>
            <person name="Lewis N.E."/>
            <person name="Pan S."/>
            <person name="Cai Z."/>
            <person name="Liu X."/>
            <person name="Chen W."/>
            <person name="Xie M."/>
            <person name="Wang W."/>
            <person name="Hammond S."/>
            <person name="Andersen M.R."/>
            <person name="Neff N."/>
            <person name="Passarelli B."/>
            <person name="Koh W."/>
            <person name="Fan H.C."/>
            <person name="Wang J."/>
            <person name="Gui Y."/>
            <person name="Lee K.H."/>
            <person name="Betenbaugh M.J."/>
            <person name="Quake S.R."/>
            <person name="Famili I."/>
            <person name="Palsson B.O."/>
            <person name="Wang J."/>
        </authorList>
    </citation>
    <scope>NUCLEOTIDE SEQUENCE [LARGE SCALE GENOMIC DNA]</scope>
    <source>
        <strain evidence="4">CHO K1 cell line</strain>
    </source>
</reference>